<dbReference type="Pfam" id="PF09684">
    <property type="entry name" value="Tail_P2_I"/>
    <property type="match status" value="1"/>
</dbReference>
<evidence type="ECO:0000313" key="1">
    <source>
        <dbReference type="EMBL" id="BCJ39856.1"/>
    </source>
</evidence>
<keyword evidence="2" id="KW-1185">Reference proteome</keyword>
<dbReference type="Proteomes" id="UP000676967">
    <property type="component" value="Chromosome"/>
</dbReference>
<dbReference type="RefSeq" id="WP_189330741.1">
    <property type="nucleotide sequence ID" value="NZ_AP023356.1"/>
</dbReference>
<proteinExistence type="predicted"/>
<dbReference type="NCBIfam" id="TIGR02242">
    <property type="entry name" value="tail_TIGR02242"/>
    <property type="match status" value="1"/>
</dbReference>
<organism evidence="1 2">
    <name type="scientific">Actinoplanes ianthinogenes</name>
    <dbReference type="NCBI Taxonomy" id="122358"/>
    <lineage>
        <taxon>Bacteria</taxon>
        <taxon>Bacillati</taxon>
        <taxon>Actinomycetota</taxon>
        <taxon>Actinomycetes</taxon>
        <taxon>Micromonosporales</taxon>
        <taxon>Micromonosporaceae</taxon>
        <taxon>Actinoplanes</taxon>
    </lineage>
</organism>
<sequence>MSGEFLLLDGRVGWRPAGPHPDVLADRDGLRKRHTTRSGEFLAGPLDSGIGGCEWHRVVLDATVPDGGTLKVATATSPGVWTDAPSGPDFLVLSPPGQRLWLRLTLTGDTVVHAVQVSFPRATSLRHLPAIYAQDPAARDFLARFLAIFDTIRDSVSARLDDFPAVLDPRATPAEFLDWLGGWLGLAADRRIPDARRRRLLAEAHHLFHLRGTLAGVTRQVELTTGIRPRILEHFRLRRWLYEGDRLGGTLWGPAVAGRLQIGEHSRIGDFRLVDTGEPDLDPFAVPAHRFTVFVPAHADRDLVERAVDTASPAHTEAEIRLVAPRMRVGIQASVGLDTVIGARPAGIVLGAPDARTGTLLGPSEDEQKRPSMRVGLRATVGATTRI</sequence>
<name>A0ABM7LKR9_9ACTN</name>
<dbReference type="EMBL" id="AP023356">
    <property type="protein sequence ID" value="BCJ39856.1"/>
    <property type="molecule type" value="Genomic_DNA"/>
</dbReference>
<dbReference type="InterPro" id="IPR011748">
    <property type="entry name" value="Unchr_phage_tail-like"/>
</dbReference>
<evidence type="ECO:0000313" key="2">
    <source>
        <dbReference type="Proteomes" id="UP000676967"/>
    </source>
</evidence>
<gene>
    <name evidence="1" type="ORF">Aiant_05130</name>
</gene>
<protein>
    <recommendedName>
        <fullName evidence="3">Phage tail protein</fullName>
    </recommendedName>
</protein>
<dbReference type="InterPro" id="IPR006521">
    <property type="entry name" value="Tail_protein_I"/>
</dbReference>
<reference evidence="1 2" key="1">
    <citation type="submission" date="2020-08" db="EMBL/GenBank/DDBJ databases">
        <title>Whole genome shotgun sequence of Actinoplanes ianthinogenes NBRC 13996.</title>
        <authorList>
            <person name="Komaki H."/>
            <person name="Tamura T."/>
        </authorList>
    </citation>
    <scope>NUCLEOTIDE SEQUENCE [LARGE SCALE GENOMIC DNA]</scope>
    <source>
        <strain evidence="1 2">NBRC 13996</strain>
    </source>
</reference>
<evidence type="ECO:0008006" key="3">
    <source>
        <dbReference type="Google" id="ProtNLM"/>
    </source>
</evidence>
<accession>A0ABM7LKR9</accession>